<dbReference type="InterPro" id="IPR055414">
    <property type="entry name" value="LRR_R13L4/SHOC2-like"/>
</dbReference>
<keyword evidence="4" id="KW-0433">Leucine-rich repeat</keyword>
<dbReference type="OrthoDB" id="1416801at2759"/>
<dbReference type="RefSeq" id="XP_022747870.1">
    <property type="nucleotide sequence ID" value="XM_022892135.1"/>
</dbReference>
<feature type="domain" description="Leucine-rich repeat-containing N-terminal plant-type" evidence="13">
    <location>
        <begin position="34"/>
        <end position="71"/>
    </location>
</feature>
<dbReference type="SUPFAM" id="SSF52047">
    <property type="entry name" value="RNI-like"/>
    <property type="match status" value="1"/>
</dbReference>
<dbReference type="KEGG" id="dzi:111297378"/>
<keyword evidence="3" id="KW-1003">Cell membrane</keyword>
<keyword evidence="11" id="KW-0325">Glycoprotein</keyword>
<dbReference type="Pfam" id="PF08263">
    <property type="entry name" value="LRRNT_2"/>
    <property type="match status" value="1"/>
</dbReference>
<name>A0A6P5Z5L0_DURZI</name>
<evidence type="ECO:0000313" key="16">
    <source>
        <dbReference type="RefSeq" id="XP_022747870.1"/>
    </source>
</evidence>
<keyword evidence="5" id="KW-0812">Transmembrane</keyword>
<dbReference type="InterPro" id="IPR013210">
    <property type="entry name" value="LRR_N_plant-typ"/>
</dbReference>
<evidence type="ECO:0000256" key="11">
    <source>
        <dbReference type="ARBA" id="ARBA00023180"/>
    </source>
</evidence>
<dbReference type="AlphaFoldDB" id="A0A6P5Z5L0"/>
<dbReference type="PANTHER" id="PTHR48052">
    <property type="entry name" value="UNNAMED PRODUCT"/>
    <property type="match status" value="1"/>
</dbReference>
<dbReference type="FunFam" id="3.80.10.10:FF:000041">
    <property type="entry name" value="LRR receptor-like serine/threonine-protein kinase ERECTA"/>
    <property type="match status" value="2"/>
</dbReference>
<evidence type="ECO:0000256" key="6">
    <source>
        <dbReference type="ARBA" id="ARBA00022729"/>
    </source>
</evidence>
<evidence type="ECO:0000256" key="7">
    <source>
        <dbReference type="ARBA" id="ARBA00022737"/>
    </source>
</evidence>
<dbReference type="Pfam" id="PF23598">
    <property type="entry name" value="LRR_14"/>
    <property type="match status" value="1"/>
</dbReference>
<accession>A0A6P5Z5L0</accession>
<comment type="subcellular location">
    <subcellularLocation>
        <location evidence="1">Cell membrane</location>
        <topology evidence="1">Single-pass type I membrane protein</topology>
    </subcellularLocation>
</comment>
<keyword evidence="7" id="KW-0677">Repeat</keyword>
<evidence type="ECO:0000256" key="3">
    <source>
        <dbReference type="ARBA" id="ARBA00022475"/>
    </source>
</evidence>
<dbReference type="GO" id="GO:0005886">
    <property type="term" value="C:plasma membrane"/>
    <property type="evidence" value="ECO:0007669"/>
    <property type="project" value="UniProtKB-SubCell"/>
</dbReference>
<proteinExistence type="inferred from homology"/>
<dbReference type="InterPro" id="IPR003591">
    <property type="entry name" value="Leu-rich_rpt_typical-subtyp"/>
</dbReference>
<dbReference type="Gene3D" id="3.80.10.10">
    <property type="entry name" value="Ribonuclease Inhibitor"/>
    <property type="match status" value="5"/>
</dbReference>
<evidence type="ECO:0000256" key="5">
    <source>
        <dbReference type="ARBA" id="ARBA00022692"/>
    </source>
</evidence>
<keyword evidence="10" id="KW-0675">Receptor</keyword>
<dbReference type="FunFam" id="3.80.10.10:FF:000095">
    <property type="entry name" value="LRR receptor-like serine/threonine-protein kinase GSO1"/>
    <property type="match status" value="1"/>
</dbReference>
<comment type="similarity">
    <text evidence="2">Belongs to the RLP family.</text>
</comment>
<dbReference type="PRINTS" id="PR00019">
    <property type="entry name" value="LEURICHRPT"/>
</dbReference>
<dbReference type="Proteomes" id="UP000515121">
    <property type="component" value="Unplaced"/>
</dbReference>
<dbReference type="Pfam" id="PF00560">
    <property type="entry name" value="LRR_1"/>
    <property type="match status" value="8"/>
</dbReference>
<evidence type="ECO:0000256" key="2">
    <source>
        <dbReference type="ARBA" id="ARBA00009592"/>
    </source>
</evidence>
<evidence type="ECO:0000259" key="14">
    <source>
        <dbReference type="Pfam" id="PF23598"/>
    </source>
</evidence>
<keyword evidence="6 12" id="KW-0732">Signal</keyword>
<evidence type="ECO:0000256" key="9">
    <source>
        <dbReference type="ARBA" id="ARBA00023136"/>
    </source>
</evidence>
<dbReference type="PROSITE" id="PS51450">
    <property type="entry name" value="LRR"/>
    <property type="match status" value="1"/>
</dbReference>
<gene>
    <name evidence="16" type="primary">LOC111297378</name>
</gene>
<keyword evidence="8" id="KW-1133">Transmembrane helix</keyword>
<evidence type="ECO:0000256" key="10">
    <source>
        <dbReference type="ARBA" id="ARBA00023170"/>
    </source>
</evidence>
<feature type="chain" id="PRO_5028475766" evidence="12">
    <location>
        <begin position="26"/>
        <end position="860"/>
    </location>
</feature>
<dbReference type="SMART" id="SM00364">
    <property type="entry name" value="LRR_BAC"/>
    <property type="match status" value="5"/>
</dbReference>
<dbReference type="PANTHER" id="PTHR48052:SF8">
    <property type="entry name" value="LRR RECEPTOR-LIKE SERINE_THREONINE-PROTEIN KINASE FLS2"/>
    <property type="match status" value="1"/>
</dbReference>
<dbReference type="SMART" id="SM00365">
    <property type="entry name" value="LRR_SD22"/>
    <property type="match status" value="8"/>
</dbReference>
<dbReference type="InterPro" id="IPR001611">
    <property type="entry name" value="Leu-rich_rpt"/>
</dbReference>
<evidence type="ECO:0000256" key="4">
    <source>
        <dbReference type="ARBA" id="ARBA00022614"/>
    </source>
</evidence>
<evidence type="ECO:0000256" key="12">
    <source>
        <dbReference type="SAM" id="SignalP"/>
    </source>
</evidence>
<protein>
    <submittedName>
        <fullName evidence="16">Leucine-rich repeat receptor protein kinase EMS1-like</fullName>
    </submittedName>
</protein>
<feature type="signal peptide" evidence="12">
    <location>
        <begin position="1"/>
        <end position="25"/>
    </location>
</feature>
<dbReference type="SMART" id="SM00369">
    <property type="entry name" value="LRR_TYP"/>
    <property type="match status" value="11"/>
</dbReference>
<dbReference type="SUPFAM" id="SSF52058">
    <property type="entry name" value="L domain-like"/>
    <property type="match status" value="1"/>
</dbReference>
<organism evidence="15 16">
    <name type="scientific">Durio zibethinus</name>
    <name type="common">Durian</name>
    <dbReference type="NCBI Taxonomy" id="66656"/>
    <lineage>
        <taxon>Eukaryota</taxon>
        <taxon>Viridiplantae</taxon>
        <taxon>Streptophyta</taxon>
        <taxon>Embryophyta</taxon>
        <taxon>Tracheophyta</taxon>
        <taxon>Spermatophyta</taxon>
        <taxon>Magnoliopsida</taxon>
        <taxon>eudicotyledons</taxon>
        <taxon>Gunneridae</taxon>
        <taxon>Pentapetalae</taxon>
        <taxon>rosids</taxon>
        <taxon>malvids</taxon>
        <taxon>Malvales</taxon>
        <taxon>Malvaceae</taxon>
        <taxon>Helicteroideae</taxon>
        <taxon>Durio</taxon>
    </lineage>
</organism>
<evidence type="ECO:0000256" key="1">
    <source>
        <dbReference type="ARBA" id="ARBA00004251"/>
    </source>
</evidence>
<dbReference type="FunFam" id="3.80.10.10:FF:001678">
    <property type="entry name" value="Calmodulin-binding receptor kinase CaMRLK"/>
    <property type="match status" value="1"/>
</dbReference>
<evidence type="ECO:0000259" key="13">
    <source>
        <dbReference type="Pfam" id="PF08263"/>
    </source>
</evidence>
<dbReference type="GeneID" id="111297378"/>
<keyword evidence="9" id="KW-0472">Membrane</keyword>
<feature type="domain" description="Disease resistance R13L4/SHOC-2-like LRR" evidence="14">
    <location>
        <begin position="135"/>
        <end position="298"/>
    </location>
</feature>
<sequence>MRAVTISLFGFLLAIAAIDISFCNGNSNALCIERERQALLKFKQDLIDQSNRLSSWVEGENCCEWLGVFCNNLTGHVKELHLGLLSRSPAEDVPVVERDAHEDKPIALWDAYFRSAEWDAYFRSKLGGRVNPSLIELKCLNFLDLSNNDFGGLAIPEFIGSMKSLTYLNLSRANFRGTIPHMLGNLSNLHCLDLGYNSLFEAKTLQWVSGLSSLQYLDLSSADLGKATDWLQATHKLPSLVELHLSGCNLNNDSSPISVNYKSLAVLDLSTNTLSSVPTWIFSLRSLVSIDLSSNEVEGVIPNGFQNMSSLKFLDLSRNSFSSSSTLSWLSNFNQLQFLGLSSVGLQGNFSCAIRNLSSLTHLDVSHNQLEIIEPKCLESLCNLREMDLSNNGIDHKVSEIIESLSRCSLDRLESLNIESNKLSGHLPDQLSQFKNLAYLSLSENSISGPIPFSIGKLSSLKVLDVSYNQLTGPLPVGELSSLKLLDVSNNQLNATLPQSLGQLGNLEHLDVSNNMASNNMLTFKQIQVGFLLSTWLQFQKNLFHLDISHAEISGTLSNFLCNSSTKLEPLTILDIESNLLSGEIPNCWENWQFLKVLNLGNNNLTGKIPRSLGFLRRVLSLNLRNNNLLGEVPSTLQNLVDMLILDLSENQLTGSIPAWIGDNLLNLVVLNLRSNNFQAYIPDQICAHNSLQFLDLGYNNISGAIPKCFSNLSAMAIKPLKKHVGNSTWSFESNNLFLLGALLVMKGREDDYSTILGLVVGIDLSVNSLRGEIPEELGNLIGLRSLNLSGNLLTGKTPENIGNMEVLESLDLSMNRLHGEIPSSFSNLNFLNHLNFESLELVLQQLDRTNPIRHAAAKL</sequence>
<evidence type="ECO:0000256" key="8">
    <source>
        <dbReference type="ARBA" id="ARBA00022989"/>
    </source>
</evidence>
<evidence type="ECO:0000313" key="15">
    <source>
        <dbReference type="Proteomes" id="UP000515121"/>
    </source>
</evidence>
<dbReference type="InterPro" id="IPR032675">
    <property type="entry name" value="LRR_dom_sf"/>
</dbReference>
<dbReference type="Pfam" id="PF13855">
    <property type="entry name" value="LRR_8"/>
    <property type="match status" value="2"/>
</dbReference>
<keyword evidence="15" id="KW-1185">Reference proteome</keyword>
<reference evidence="16" key="1">
    <citation type="submission" date="2025-08" db="UniProtKB">
        <authorList>
            <consortium name="RefSeq"/>
        </authorList>
    </citation>
    <scope>IDENTIFICATION</scope>
    <source>
        <tissue evidence="16">Fruit stalk</tissue>
    </source>
</reference>